<keyword evidence="7" id="KW-0067">ATP-binding</keyword>
<gene>
    <name evidence="14" type="ORF">E7Z74_07025</name>
</gene>
<evidence type="ECO:0000256" key="6">
    <source>
        <dbReference type="ARBA" id="ARBA00022741"/>
    </source>
</evidence>
<comment type="catalytic activity">
    <reaction evidence="12">
        <text>L-tyrosyl-[protein] + ATP = O-(5'-adenylyl)-L-tyrosyl-[protein] + diphosphate</text>
        <dbReference type="Rhea" id="RHEA:54288"/>
        <dbReference type="Rhea" id="RHEA-COMP:10136"/>
        <dbReference type="Rhea" id="RHEA-COMP:13846"/>
        <dbReference type="ChEBI" id="CHEBI:30616"/>
        <dbReference type="ChEBI" id="CHEBI:33019"/>
        <dbReference type="ChEBI" id="CHEBI:46858"/>
        <dbReference type="ChEBI" id="CHEBI:83624"/>
        <dbReference type="EC" id="2.7.7.108"/>
    </reaction>
</comment>
<dbReference type="InterPro" id="IPR002934">
    <property type="entry name" value="Polymerase_NTP_transf_dom"/>
</dbReference>
<evidence type="ECO:0000259" key="13">
    <source>
        <dbReference type="Pfam" id="PF01909"/>
    </source>
</evidence>
<feature type="domain" description="Polymerase nucleotidyl transferase" evidence="13">
    <location>
        <begin position="15"/>
        <end position="75"/>
    </location>
</feature>
<keyword evidence="6" id="KW-0547">Nucleotide-binding</keyword>
<keyword evidence="4" id="KW-0548">Nucleotidyltransferase</keyword>
<dbReference type="PANTHER" id="PTHR33571">
    <property type="entry name" value="SSL8005 PROTEIN"/>
    <property type="match status" value="1"/>
</dbReference>
<dbReference type="CDD" id="cd05403">
    <property type="entry name" value="NT_KNTase_like"/>
    <property type="match status" value="1"/>
</dbReference>
<evidence type="ECO:0000256" key="9">
    <source>
        <dbReference type="ARBA" id="ARBA00034531"/>
    </source>
</evidence>
<evidence type="ECO:0000256" key="12">
    <source>
        <dbReference type="ARBA" id="ARBA00048696"/>
    </source>
</evidence>
<comment type="cofactor">
    <cofactor evidence="1">
        <name>Mg(2+)</name>
        <dbReference type="ChEBI" id="CHEBI:18420"/>
    </cofactor>
</comment>
<dbReference type="Proteomes" id="UP000713479">
    <property type="component" value="Unassembled WGS sequence"/>
</dbReference>
<dbReference type="GO" id="GO:0046872">
    <property type="term" value="F:metal ion binding"/>
    <property type="evidence" value="ECO:0007669"/>
    <property type="project" value="UniProtKB-KW"/>
</dbReference>
<dbReference type="GO" id="GO:0005524">
    <property type="term" value="F:ATP binding"/>
    <property type="evidence" value="ECO:0007669"/>
    <property type="project" value="UniProtKB-KW"/>
</dbReference>
<keyword evidence="5" id="KW-0479">Metal-binding</keyword>
<evidence type="ECO:0000256" key="3">
    <source>
        <dbReference type="ARBA" id="ARBA00022679"/>
    </source>
</evidence>
<evidence type="ECO:0000313" key="14">
    <source>
        <dbReference type="EMBL" id="MBE6511002.1"/>
    </source>
</evidence>
<sequence>MIYTIEEIKRIAIPIVSEYGIARLGIFGSYARGEANEGSDLDFIMDTDGLIGMIQYCAIIRRLEEEFGCHVDIITTGCSDREFLSRIQNEEVLIYER</sequence>
<comment type="catalytic activity">
    <reaction evidence="11">
        <text>O-(5'-adenylyl)-L-tyrosyl-[protein] + ATP = O-[5'-(adenylyl-(5'-&gt;3')-adenylyl)]-L-tyrosyl-[protein] + diphosphate</text>
        <dbReference type="Rhea" id="RHEA:66528"/>
        <dbReference type="Rhea" id="RHEA-COMP:13846"/>
        <dbReference type="Rhea" id="RHEA-COMP:17046"/>
        <dbReference type="ChEBI" id="CHEBI:30616"/>
        <dbReference type="ChEBI" id="CHEBI:33019"/>
        <dbReference type="ChEBI" id="CHEBI:83624"/>
        <dbReference type="ChEBI" id="CHEBI:167160"/>
    </reaction>
</comment>
<dbReference type="GO" id="GO:0070733">
    <property type="term" value="F:AMPylase activity"/>
    <property type="evidence" value="ECO:0007669"/>
    <property type="project" value="UniProtKB-EC"/>
</dbReference>
<keyword evidence="3" id="KW-0808">Transferase</keyword>
<reference evidence="14" key="1">
    <citation type="submission" date="2019-04" db="EMBL/GenBank/DDBJ databases">
        <title>Evolution of Biomass-Degrading Anaerobic Consortia Revealed by Metagenomics.</title>
        <authorList>
            <person name="Peng X."/>
        </authorList>
    </citation>
    <scope>NUCLEOTIDE SEQUENCE</scope>
    <source>
        <strain evidence="14">SIG13</strain>
    </source>
</reference>
<comment type="caution">
    <text evidence="14">The sequence shown here is derived from an EMBL/GenBank/DDBJ whole genome shotgun (WGS) entry which is preliminary data.</text>
</comment>
<dbReference type="Pfam" id="PF01909">
    <property type="entry name" value="NTP_transf_2"/>
    <property type="match status" value="1"/>
</dbReference>
<evidence type="ECO:0000313" key="15">
    <source>
        <dbReference type="Proteomes" id="UP000713479"/>
    </source>
</evidence>
<evidence type="ECO:0000256" key="10">
    <source>
        <dbReference type="ARBA" id="ARBA00038276"/>
    </source>
</evidence>
<evidence type="ECO:0000256" key="4">
    <source>
        <dbReference type="ARBA" id="ARBA00022695"/>
    </source>
</evidence>
<dbReference type="SUPFAM" id="SSF81301">
    <property type="entry name" value="Nucleotidyltransferase"/>
    <property type="match status" value="1"/>
</dbReference>
<evidence type="ECO:0000256" key="11">
    <source>
        <dbReference type="ARBA" id="ARBA00047518"/>
    </source>
</evidence>
<dbReference type="PANTHER" id="PTHR33571:SF14">
    <property type="entry name" value="PROTEIN ADENYLYLTRANSFERASE MJ0435-RELATED"/>
    <property type="match status" value="1"/>
</dbReference>
<protein>
    <recommendedName>
        <fullName evidence="9">protein adenylyltransferase</fullName>
        <ecNumber evidence="9">2.7.7.108</ecNumber>
    </recommendedName>
</protein>
<name>A0A8T3VIJ6_9EURY</name>
<evidence type="ECO:0000256" key="1">
    <source>
        <dbReference type="ARBA" id="ARBA00001946"/>
    </source>
</evidence>
<evidence type="ECO:0000256" key="8">
    <source>
        <dbReference type="ARBA" id="ARBA00022842"/>
    </source>
</evidence>
<comment type="similarity">
    <text evidence="10">Belongs to the MntA antitoxin family.</text>
</comment>
<dbReference type="EMBL" id="SUTF01000008">
    <property type="protein sequence ID" value="MBE6511002.1"/>
    <property type="molecule type" value="Genomic_DNA"/>
</dbReference>
<evidence type="ECO:0000256" key="5">
    <source>
        <dbReference type="ARBA" id="ARBA00022723"/>
    </source>
</evidence>
<dbReference type="Gene3D" id="3.30.460.10">
    <property type="entry name" value="Beta Polymerase, domain 2"/>
    <property type="match status" value="1"/>
</dbReference>
<proteinExistence type="inferred from homology"/>
<dbReference type="InterPro" id="IPR052038">
    <property type="entry name" value="Type-VII_TA_antitoxin"/>
</dbReference>
<dbReference type="EC" id="2.7.7.108" evidence="9"/>
<accession>A0A8T3VIJ6</accession>
<dbReference type="AlphaFoldDB" id="A0A8T3VIJ6"/>
<evidence type="ECO:0000256" key="7">
    <source>
        <dbReference type="ARBA" id="ARBA00022840"/>
    </source>
</evidence>
<evidence type="ECO:0000256" key="2">
    <source>
        <dbReference type="ARBA" id="ARBA00022649"/>
    </source>
</evidence>
<keyword evidence="2" id="KW-1277">Toxin-antitoxin system</keyword>
<keyword evidence="8" id="KW-0460">Magnesium</keyword>
<dbReference type="InterPro" id="IPR043519">
    <property type="entry name" value="NT_sf"/>
</dbReference>
<organism evidence="14 15">
    <name type="scientific">Methanobrevibacter millerae</name>
    <dbReference type="NCBI Taxonomy" id="230361"/>
    <lineage>
        <taxon>Archaea</taxon>
        <taxon>Methanobacteriati</taxon>
        <taxon>Methanobacteriota</taxon>
        <taxon>Methanomada group</taxon>
        <taxon>Methanobacteria</taxon>
        <taxon>Methanobacteriales</taxon>
        <taxon>Methanobacteriaceae</taxon>
        <taxon>Methanobrevibacter</taxon>
    </lineage>
</organism>